<accession>A0A9Q3CF20</accession>
<sequence length="265" mass="29359">MSSRTKLQGKGSGYPSPLCLIIFLVSFLSCSLVQSKSHSYCAENSDTASHPPRSPCQDLAPSKNSSQPPKTFKMVREFSWSNQDFSIKEDGGNITLKVATKYAGKALGLFQTKILGPAVNQSMVVNINTRTIFCGISQTYKTSTGFQFKIKPHGFLTDDWIIKKSGNLTSSYVWDRSSTSLSGPIKEKGTGRTIEFQANMSGSINSKAKVYGSKSLGFLRGTIPRWSEYAIYTNNEIPIVRTKDTAIIHFLRTENDPWKNNSLKQ</sequence>
<protein>
    <submittedName>
        <fullName evidence="3">Uncharacterized protein</fullName>
    </submittedName>
</protein>
<evidence type="ECO:0000313" key="4">
    <source>
        <dbReference type="Proteomes" id="UP000765509"/>
    </source>
</evidence>
<reference evidence="3" key="1">
    <citation type="submission" date="2021-03" db="EMBL/GenBank/DDBJ databases">
        <title>Draft genome sequence of rust myrtle Austropuccinia psidii MF-1, a brazilian biotype.</title>
        <authorList>
            <person name="Quecine M.C."/>
            <person name="Pachon D.M.R."/>
            <person name="Bonatelli M.L."/>
            <person name="Correr F.H."/>
            <person name="Franceschini L.M."/>
            <person name="Leite T.F."/>
            <person name="Margarido G.R.A."/>
            <person name="Almeida C.A."/>
            <person name="Ferrarezi J.A."/>
            <person name="Labate C.A."/>
        </authorList>
    </citation>
    <scope>NUCLEOTIDE SEQUENCE</scope>
    <source>
        <strain evidence="3">MF-1</strain>
    </source>
</reference>
<feature type="chain" id="PRO_5040213725" evidence="2">
    <location>
        <begin position="36"/>
        <end position="265"/>
    </location>
</feature>
<comment type="caution">
    <text evidence="3">The sequence shown here is derived from an EMBL/GenBank/DDBJ whole genome shotgun (WGS) entry which is preliminary data.</text>
</comment>
<dbReference type="OrthoDB" id="2496311at2759"/>
<keyword evidence="4" id="KW-1185">Reference proteome</keyword>
<name>A0A9Q3CF20_9BASI</name>
<keyword evidence="2" id="KW-0732">Signal</keyword>
<dbReference type="PROSITE" id="PS51257">
    <property type="entry name" value="PROKAR_LIPOPROTEIN"/>
    <property type="match status" value="1"/>
</dbReference>
<evidence type="ECO:0000256" key="1">
    <source>
        <dbReference type="SAM" id="MobiDB-lite"/>
    </source>
</evidence>
<evidence type="ECO:0000313" key="3">
    <source>
        <dbReference type="EMBL" id="MBW0482497.1"/>
    </source>
</evidence>
<dbReference type="AlphaFoldDB" id="A0A9Q3CF20"/>
<proteinExistence type="predicted"/>
<evidence type="ECO:0000256" key="2">
    <source>
        <dbReference type="SAM" id="SignalP"/>
    </source>
</evidence>
<feature type="signal peptide" evidence="2">
    <location>
        <begin position="1"/>
        <end position="35"/>
    </location>
</feature>
<dbReference type="EMBL" id="AVOT02006810">
    <property type="protein sequence ID" value="MBW0482497.1"/>
    <property type="molecule type" value="Genomic_DNA"/>
</dbReference>
<gene>
    <name evidence="3" type="ORF">O181_022212</name>
</gene>
<organism evidence="3 4">
    <name type="scientific">Austropuccinia psidii MF-1</name>
    <dbReference type="NCBI Taxonomy" id="1389203"/>
    <lineage>
        <taxon>Eukaryota</taxon>
        <taxon>Fungi</taxon>
        <taxon>Dikarya</taxon>
        <taxon>Basidiomycota</taxon>
        <taxon>Pucciniomycotina</taxon>
        <taxon>Pucciniomycetes</taxon>
        <taxon>Pucciniales</taxon>
        <taxon>Sphaerophragmiaceae</taxon>
        <taxon>Austropuccinia</taxon>
    </lineage>
</organism>
<dbReference type="Proteomes" id="UP000765509">
    <property type="component" value="Unassembled WGS sequence"/>
</dbReference>
<feature type="region of interest" description="Disordered" evidence="1">
    <location>
        <begin position="43"/>
        <end position="70"/>
    </location>
</feature>